<keyword evidence="2" id="KW-1185">Reference proteome</keyword>
<accession>A0ACC2PVF4</accession>
<protein>
    <submittedName>
        <fullName evidence="1">Uncharacterized protein</fullName>
    </submittedName>
</protein>
<comment type="caution">
    <text evidence="1">The sequence shown here is derived from an EMBL/GenBank/DDBJ whole genome shotgun (WGS) entry which is preliminary data.</text>
</comment>
<sequence length="641" mass="71546">MSRKRAHCDAPAAPADPASKKALLKLDKELLRAVQSRNVEKVRQLLADGANPNGVRDNKKGRSCLHWALCDADFPSVDAIDRIPNLESLPLTLEKVQLMSGRQRRVGLGKILNKLLRNLDIAKLLLQAGADPLAVDPHRNTCLHLAAAGDRDGLSIRLLLEQPGVPAILNTPNEFGYTPLLVFALHHEGEHYSDREWGLQLLVDAGADVSIAAANDGFTCLHLCVGRPDGLDLLRVFLDAPGAASIVNSVNCFGMTPLQIATEYSNIKAIEKMIELGADVNHSSPQAEQHCVGTPLHIAAWNGYNDKVKLLLKHGAKADAISSRGESVIFLAVKNRKRTEYKYGYGSSHTDMYRVLIKYGANVNEGGPRGYAPLKAVVEYGSVDEVQFFHDLIEQNVLNPLVDTSLLHAFFLKEDYSVLNYLLDNGLCEVDELDEKGSTVLYKVVSSSDRDFHRVHAVQRLLAAGADVNFKTDRSRSMLNIAISRQQRNIVKGLVKHISLLEMKSNRIDPEDSIAIENDDYAKHLYKDCKTELDLMSSVIVDGSITYFSILAQFSWIKNEKIVNILQTLDKDSMKQKFPIYHDLVFVTLKQNEIRHKMIGKAMKILKRIIRIDLDIYHIIGTKILRYLSNKDLCALRRVRT</sequence>
<dbReference type="Proteomes" id="UP001239111">
    <property type="component" value="Chromosome 1"/>
</dbReference>
<name>A0ACC2PVF4_9HYME</name>
<organism evidence="1 2">
    <name type="scientific">Eretmocerus hayati</name>
    <dbReference type="NCBI Taxonomy" id="131215"/>
    <lineage>
        <taxon>Eukaryota</taxon>
        <taxon>Metazoa</taxon>
        <taxon>Ecdysozoa</taxon>
        <taxon>Arthropoda</taxon>
        <taxon>Hexapoda</taxon>
        <taxon>Insecta</taxon>
        <taxon>Pterygota</taxon>
        <taxon>Neoptera</taxon>
        <taxon>Endopterygota</taxon>
        <taxon>Hymenoptera</taxon>
        <taxon>Apocrita</taxon>
        <taxon>Proctotrupomorpha</taxon>
        <taxon>Chalcidoidea</taxon>
        <taxon>Aphelinidae</taxon>
        <taxon>Aphelininae</taxon>
        <taxon>Eretmocerus</taxon>
    </lineage>
</organism>
<proteinExistence type="predicted"/>
<evidence type="ECO:0000313" key="1">
    <source>
        <dbReference type="EMBL" id="KAJ8686337.1"/>
    </source>
</evidence>
<gene>
    <name evidence="1" type="ORF">QAD02_022131</name>
</gene>
<dbReference type="EMBL" id="CM056741">
    <property type="protein sequence ID" value="KAJ8686337.1"/>
    <property type="molecule type" value="Genomic_DNA"/>
</dbReference>
<evidence type="ECO:0000313" key="2">
    <source>
        <dbReference type="Proteomes" id="UP001239111"/>
    </source>
</evidence>
<reference evidence="1" key="1">
    <citation type="submission" date="2023-04" db="EMBL/GenBank/DDBJ databases">
        <title>A chromosome-level genome assembly of the parasitoid wasp Eretmocerus hayati.</title>
        <authorList>
            <person name="Zhong Y."/>
            <person name="Liu S."/>
            <person name="Liu Y."/>
        </authorList>
    </citation>
    <scope>NUCLEOTIDE SEQUENCE</scope>
    <source>
        <strain evidence="1">ZJU_SS_LIU_2023</strain>
    </source>
</reference>